<organism evidence="1 2">
    <name type="scientific">Pectobacterium phage PP2</name>
    <dbReference type="NCBI Taxonomy" id="1897743"/>
    <lineage>
        <taxon>Viruses</taxon>
        <taxon>Duplodnaviria</taxon>
        <taxon>Heunggongvirae</taxon>
        <taxon>Uroviricota</taxon>
        <taxon>Caudoviricetes</taxon>
        <taxon>Autographivirales</taxon>
        <taxon>Autonotataviridae</taxon>
        <taxon>Melnykvirinae</taxon>
        <taxon>Wanjuvirus</taxon>
        <taxon>Wanjuvirus PP2</taxon>
    </lineage>
</organism>
<gene>
    <name evidence="1" type="ORF">PP2_025</name>
</gene>
<protein>
    <submittedName>
        <fullName evidence="1">Uncharacterized protein</fullName>
    </submittedName>
</protein>
<evidence type="ECO:0000313" key="1">
    <source>
        <dbReference type="EMBL" id="AOT25391.1"/>
    </source>
</evidence>
<dbReference type="Proteomes" id="UP000223770">
    <property type="component" value="Segment"/>
</dbReference>
<sequence length="58" mass="6813">MIKEGSVVRLKTTVNHYPQLKKTHTYLVRSIEGNFLYLKGKLASFRVDYFNEVEKKHG</sequence>
<keyword evidence="2" id="KW-1185">Reference proteome</keyword>
<reference evidence="1 2" key="1">
    <citation type="journal article" date="2017" name="Arch. Virol.">
        <title>Genomic characterization of bacteriophage vB_PcaP_PP2 infecting Pectobacterium carotovorum subsp. carotovorum, a new member of a proposed genus in the subfamily Autographivirinae.</title>
        <authorList>
            <person name="Lim J.A."/>
            <person name="Heu S."/>
            <person name="Park J."/>
            <person name="Roh E."/>
        </authorList>
    </citation>
    <scope>NUCLEOTIDE SEQUENCE [LARGE SCALE GENOMIC DNA]</scope>
</reference>
<dbReference type="EMBL" id="KX756572">
    <property type="protein sequence ID" value="AOT25391.1"/>
    <property type="molecule type" value="Genomic_DNA"/>
</dbReference>
<proteinExistence type="predicted"/>
<evidence type="ECO:0000313" key="2">
    <source>
        <dbReference type="Proteomes" id="UP000223770"/>
    </source>
</evidence>
<name>A0A1W5P514_9CAUD</name>
<accession>A0A1W5P514</accession>